<dbReference type="EMBL" id="JAINUF010000013">
    <property type="protein sequence ID" value="KAJ8344169.1"/>
    <property type="molecule type" value="Genomic_DNA"/>
</dbReference>
<sequence>MQSEQGLNANEQVGGLPPARYRGTQMLYVCPARSAHSCPSESSRLSRTHGRSAAEADSSAPPLPCRGVDAASPEEHT</sequence>
<dbReference type="AlphaFoldDB" id="A0A9Q1IJI4"/>
<reference evidence="2" key="1">
    <citation type="journal article" date="2023" name="Science">
        <title>Genome structures resolve the early diversification of teleost fishes.</title>
        <authorList>
            <person name="Parey E."/>
            <person name="Louis A."/>
            <person name="Montfort J."/>
            <person name="Bouchez O."/>
            <person name="Roques C."/>
            <person name="Iampietro C."/>
            <person name="Lluch J."/>
            <person name="Castinel A."/>
            <person name="Donnadieu C."/>
            <person name="Desvignes T."/>
            <person name="Floi Bucao C."/>
            <person name="Jouanno E."/>
            <person name="Wen M."/>
            <person name="Mejri S."/>
            <person name="Dirks R."/>
            <person name="Jansen H."/>
            <person name="Henkel C."/>
            <person name="Chen W.J."/>
            <person name="Zahm M."/>
            <person name="Cabau C."/>
            <person name="Klopp C."/>
            <person name="Thompson A.W."/>
            <person name="Robinson-Rechavi M."/>
            <person name="Braasch I."/>
            <person name="Lecointre G."/>
            <person name="Bobe J."/>
            <person name="Postlethwait J.H."/>
            <person name="Berthelot C."/>
            <person name="Roest Crollius H."/>
            <person name="Guiguen Y."/>
        </authorList>
    </citation>
    <scope>NUCLEOTIDE SEQUENCE</scope>
    <source>
        <strain evidence="2">WJC10195</strain>
    </source>
</reference>
<accession>A0A9Q1IJI4</accession>
<keyword evidence="3" id="KW-1185">Reference proteome</keyword>
<gene>
    <name evidence="2" type="ORF">SKAU_G00314980</name>
</gene>
<feature type="region of interest" description="Disordered" evidence="1">
    <location>
        <begin position="32"/>
        <end position="77"/>
    </location>
</feature>
<name>A0A9Q1IJI4_SYNKA</name>
<dbReference type="Proteomes" id="UP001152622">
    <property type="component" value="Chromosome 13"/>
</dbReference>
<evidence type="ECO:0000313" key="2">
    <source>
        <dbReference type="EMBL" id="KAJ8344169.1"/>
    </source>
</evidence>
<proteinExistence type="predicted"/>
<organism evidence="2 3">
    <name type="scientific">Synaphobranchus kaupii</name>
    <name type="common">Kaup's arrowtooth eel</name>
    <dbReference type="NCBI Taxonomy" id="118154"/>
    <lineage>
        <taxon>Eukaryota</taxon>
        <taxon>Metazoa</taxon>
        <taxon>Chordata</taxon>
        <taxon>Craniata</taxon>
        <taxon>Vertebrata</taxon>
        <taxon>Euteleostomi</taxon>
        <taxon>Actinopterygii</taxon>
        <taxon>Neopterygii</taxon>
        <taxon>Teleostei</taxon>
        <taxon>Anguilliformes</taxon>
        <taxon>Synaphobranchidae</taxon>
        <taxon>Synaphobranchus</taxon>
    </lineage>
</organism>
<evidence type="ECO:0000313" key="3">
    <source>
        <dbReference type="Proteomes" id="UP001152622"/>
    </source>
</evidence>
<comment type="caution">
    <text evidence="2">The sequence shown here is derived from an EMBL/GenBank/DDBJ whole genome shotgun (WGS) entry which is preliminary data.</text>
</comment>
<evidence type="ECO:0000256" key="1">
    <source>
        <dbReference type="SAM" id="MobiDB-lite"/>
    </source>
</evidence>
<protein>
    <submittedName>
        <fullName evidence="2">Uncharacterized protein</fullName>
    </submittedName>
</protein>